<protein>
    <submittedName>
        <fullName evidence="2">Uncharacterized protein</fullName>
    </submittedName>
</protein>
<evidence type="ECO:0000313" key="3">
    <source>
        <dbReference type="Proteomes" id="UP000434172"/>
    </source>
</evidence>
<reference evidence="2 3" key="1">
    <citation type="submission" date="2019-12" db="EMBL/GenBank/DDBJ databases">
        <title>A genome sequence resource for the geographically widespread anthracnose pathogen Colletotrichum asianum.</title>
        <authorList>
            <person name="Meng Y."/>
        </authorList>
    </citation>
    <scope>NUCLEOTIDE SEQUENCE [LARGE SCALE GENOMIC DNA]</scope>
    <source>
        <strain evidence="2 3">ICMP 18580</strain>
    </source>
</reference>
<accession>A0A8H3W2X6</accession>
<comment type="caution">
    <text evidence="2">The sequence shown here is derived from an EMBL/GenBank/DDBJ whole genome shotgun (WGS) entry which is preliminary data.</text>
</comment>
<dbReference type="AlphaFoldDB" id="A0A8H3W2X6"/>
<evidence type="ECO:0000313" key="2">
    <source>
        <dbReference type="EMBL" id="KAF0319004.1"/>
    </source>
</evidence>
<proteinExistence type="predicted"/>
<feature type="compositionally biased region" description="Low complexity" evidence="1">
    <location>
        <begin position="10"/>
        <end position="22"/>
    </location>
</feature>
<evidence type="ECO:0000256" key="1">
    <source>
        <dbReference type="SAM" id="MobiDB-lite"/>
    </source>
</evidence>
<gene>
    <name evidence="2" type="ORF">GQ607_013813</name>
</gene>
<organism evidence="2 3">
    <name type="scientific">Colletotrichum asianum</name>
    <dbReference type="NCBI Taxonomy" id="702518"/>
    <lineage>
        <taxon>Eukaryota</taxon>
        <taxon>Fungi</taxon>
        <taxon>Dikarya</taxon>
        <taxon>Ascomycota</taxon>
        <taxon>Pezizomycotina</taxon>
        <taxon>Sordariomycetes</taxon>
        <taxon>Hypocreomycetidae</taxon>
        <taxon>Glomerellales</taxon>
        <taxon>Glomerellaceae</taxon>
        <taxon>Colletotrichum</taxon>
        <taxon>Colletotrichum gloeosporioides species complex</taxon>
    </lineage>
</organism>
<name>A0A8H3W2X6_9PEZI</name>
<dbReference type="Proteomes" id="UP000434172">
    <property type="component" value="Unassembled WGS sequence"/>
</dbReference>
<dbReference type="EMBL" id="WOWK01000102">
    <property type="protein sequence ID" value="KAF0319004.1"/>
    <property type="molecule type" value="Genomic_DNA"/>
</dbReference>
<feature type="region of interest" description="Disordered" evidence="1">
    <location>
        <begin position="1"/>
        <end position="22"/>
    </location>
</feature>
<sequence length="232" mass="25964">MSSQGLPFYQDPNQQQGPAQIQPIQFPSFDLSAGELPYNFDANSNLPSAYATPIHPYSQTPGHLSVEEAFLRGGAPSPSEQDPISIISGWHNATDEKSLRDTCFAMREIAKGKLAEHSMDPGLLQDILTIHGQTYQEKMYRIRELFSSDMSDFQKLFQCLMNLLCAWRSVCRIKVQFAHGVNDDIDDDQAERILMCEATVKSAMRGMRNHVEFMSEGQKLNVLGSGPDFNAN</sequence>
<keyword evidence="3" id="KW-1185">Reference proteome</keyword>